<accession>A0AAV7KMZ8</accession>
<reference evidence="1" key="1">
    <citation type="journal article" date="2022" name="bioRxiv">
        <title>Sequencing and chromosome-scale assembly of the giantPleurodeles waltlgenome.</title>
        <authorList>
            <person name="Brown T."/>
            <person name="Elewa A."/>
            <person name="Iarovenko S."/>
            <person name="Subramanian E."/>
            <person name="Araus A.J."/>
            <person name="Petzold A."/>
            <person name="Susuki M."/>
            <person name="Suzuki K.-i.T."/>
            <person name="Hayashi T."/>
            <person name="Toyoda A."/>
            <person name="Oliveira C."/>
            <person name="Osipova E."/>
            <person name="Leigh N.D."/>
            <person name="Simon A."/>
            <person name="Yun M.H."/>
        </authorList>
    </citation>
    <scope>NUCLEOTIDE SEQUENCE</scope>
    <source>
        <strain evidence="1">20211129_DDA</strain>
        <tissue evidence="1">Liver</tissue>
    </source>
</reference>
<dbReference type="AlphaFoldDB" id="A0AAV7KMZ8"/>
<proteinExistence type="predicted"/>
<gene>
    <name evidence="1" type="ORF">NDU88_000029</name>
</gene>
<organism evidence="1 2">
    <name type="scientific">Pleurodeles waltl</name>
    <name type="common">Iberian ribbed newt</name>
    <dbReference type="NCBI Taxonomy" id="8319"/>
    <lineage>
        <taxon>Eukaryota</taxon>
        <taxon>Metazoa</taxon>
        <taxon>Chordata</taxon>
        <taxon>Craniata</taxon>
        <taxon>Vertebrata</taxon>
        <taxon>Euteleostomi</taxon>
        <taxon>Amphibia</taxon>
        <taxon>Batrachia</taxon>
        <taxon>Caudata</taxon>
        <taxon>Salamandroidea</taxon>
        <taxon>Salamandridae</taxon>
        <taxon>Pleurodelinae</taxon>
        <taxon>Pleurodeles</taxon>
    </lineage>
</organism>
<sequence length="70" mass="7801">MVTVHALLEVGEAPDPWCLCMFTVHALLEVGEPRILGVGAWSRCMHCPRWVKPLILGVCAWSRCMHCRGA</sequence>
<keyword evidence="2" id="KW-1185">Reference proteome</keyword>
<dbReference type="Proteomes" id="UP001066276">
    <property type="component" value="Chromosome 12"/>
</dbReference>
<comment type="caution">
    <text evidence="1">The sequence shown here is derived from an EMBL/GenBank/DDBJ whole genome shotgun (WGS) entry which is preliminary data.</text>
</comment>
<evidence type="ECO:0000313" key="1">
    <source>
        <dbReference type="EMBL" id="KAJ1079792.1"/>
    </source>
</evidence>
<name>A0AAV7KMZ8_PLEWA</name>
<protein>
    <recommendedName>
        <fullName evidence="3">Secreted protein</fullName>
    </recommendedName>
</protein>
<dbReference type="EMBL" id="JANPWB010000016">
    <property type="protein sequence ID" value="KAJ1079792.1"/>
    <property type="molecule type" value="Genomic_DNA"/>
</dbReference>
<evidence type="ECO:0008006" key="3">
    <source>
        <dbReference type="Google" id="ProtNLM"/>
    </source>
</evidence>
<evidence type="ECO:0000313" key="2">
    <source>
        <dbReference type="Proteomes" id="UP001066276"/>
    </source>
</evidence>